<dbReference type="AlphaFoldDB" id="A0A061S2T3"/>
<feature type="compositionally biased region" description="Basic and acidic residues" evidence="2">
    <location>
        <begin position="146"/>
        <end position="157"/>
    </location>
</feature>
<feature type="region of interest" description="Disordered" evidence="2">
    <location>
        <begin position="248"/>
        <end position="277"/>
    </location>
</feature>
<comment type="similarity">
    <text evidence="1">Belongs to the TPPP family.</text>
</comment>
<feature type="compositionally biased region" description="Polar residues" evidence="2">
    <location>
        <begin position="36"/>
        <end position="60"/>
    </location>
</feature>
<dbReference type="InterPro" id="IPR011992">
    <property type="entry name" value="EF-hand-dom_pair"/>
</dbReference>
<dbReference type="GO" id="GO:0046785">
    <property type="term" value="P:microtubule polymerization"/>
    <property type="evidence" value="ECO:0007669"/>
    <property type="project" value="InterPro"/>
</dbReference>
<feature type="compositionally biased region" description="Basic and acidic residues" evidence="2">
    <location>
        <begin position="263"/>
        <end position="277"/>
    </location>
</feature>
<feature type="region of interest" description="Disordered" evidence="2">
    <location>
        <begin position="192"/>
        <end position="235"/>
    </location>
</feature>
<protein>
    <recommendedName>
        <fullName evidence="4">EF-hand domain-containing protein</fullName>
    </recommendedName>
</protein>
<dbReference type="Gene3D" id="1.10.238.10">
    <property type="entry name" value="EF-hand"/>
    <property type="match status" value="1"/>
</dbReference>
<feature type="non-terminal residue" evidence="3">
    <location>
        <position position="1"/>
    </location>
</feature>
<feature type="region of interest" description="Disordered" evidence="2">
    <location>
        <begin position="1"/>
        <end position="79"/>
    </location>
</feature>
<evidence type="ECO:0008006" key="4">
    <source>
        <dbReference type="Google" id="ProtNLM"/>
    </source>
</evidence>
<evidence type="ECO:0000256" key="2">
    <source>
        <dbReference type="SAM" id="MobiDB-lite"/>
    </source>
</evidence>
<gene>
    <name evidence="3" type="ORF">TSPGSL018_17998</name>
</gene>
<feature type="compositionally biased region" description="Polar residues" evidence="2">
    <location>
        <begin position="250"/>
        <end position="261"/>
    </location>
</feature>
<evidence type="ECO:0000256" key="1">
    <source>
        <dbReference type="ARBA" id="ARBA00010994"/>
    </source>
</evidence>
<feature type="compositionally biased region" description="Basic and acidic residues" evidence="2">
    <location>
        <begin position="207"/>
        <end position="233"/>
    </location>
</feature>
<proteinExistence type="inferred from homology"/>
<dbReference type="InterPro" id="IPR008907">
    <property type="entry name" value="TPP/p25"/>
</dbReference>
<feature type="region of interest" description="Disordered" evidence="2">
    <location>
        <begin position="134"/>
        <end position="157"/>
    </location>
</feature>
<name>A0A061S2T3_9CHLO</name>
<sequence length="407" mass="45311">SHASPAKSRVPSKSHSEHLPRDGSVLSGGCRFSGIRTATSLRTDNRHVSGNSENQQDTGNSGVGSILGSDGKHNERDCSFPICKSEPALTARKPLEENGWHCKSSWHSETAQDSPFATAPSSNRLSKVSFYCNEGSSHQVPGENVAEAKSDLRHSDPRERASVFERVAESVFHLSESQDKYESFLRKMEHLEKEKQEEQQRAAMEMEMQREIERQQQELRQKQQHTHEERESSLSRILKRHGNAALASVKLSQPINRSSPEGSGDRGEASPKRGTFDQAHAIEEATEDARLDRRLEAVFVSFALFGRWCPEEMVAPRPCAGMSANRLVALLSEAGLVDGKRITSELVVEIFEGMRDKTTMKLGFEQFLEALSSVSERARRSEESVLAAILSINSEGLLRIHFDPSKC</sequence>
<dbReference type="SUPFAM" id="SSF47473">
    <property type="entry name" value="EF-hand"/>
    <property type="match status" value="1"/>
</dbReference>
<organism evidence="3">
    <name type="scientific">Tetraselmis sp. GSL018</name>
    <dbReference type="NCBI Taxonomy" id="582737"/>
    <lineage>
        <taxon>Eukaryota</taxon>
        <taxon>Viridiplantae</taxon>
        <taxon>Chlorophyta</taxon>
        <taxon>core chlorophytes</taxon>
        <taxon>Chlorodendrophyceae</taxon>
        <taxon>Chlorodendrales</taxon>
        <taxon>Chlorodendraceae</taxon>
        <taxon>Tetraselmis</taxon>
    </lineage>
</organism>
<dbReference type="Pfam" id="PF05517">
    <property type="entry name" value="p25-alpha"/>
    <property type="match status" value="1"/>
</dbReference>
<accession>A0A061S2T3</accession>
<evidence type="ECO:0000313" key="3">
    <source>
        <dbReference type="EMBL" id="JAC77329.1"/>
    </source>
</evidence>
<dbReference type="EMBL" id="GBEZ01008195">
    <property type="protein sequence ID" value="JAC77329.1"/>
    <property type="molecule type" value="Transcribed_RNA"/>
</dbReference>
<dbReference type="GO" id="GO:0015631">
    <property type="term" value="F:tubulin binding"/>
    <property type="evidence" value="ECO:0007669"/>
    <property type="project" value="InterPro"/>
</dbReference>
<reference evidence="3" key="1">
    <citation type="submission" date="2014-05" db="EMBL/GenBank/DDBJ databases">
        <title>The transcriptome of the halophilic microalga Tetraselmis sp. GSL018 isolated from the Great Salt Lake, Utah.</title>
        <authorList>
            <person name="Jinkerson R.E."/>
            <person name="D'Adamo S."/>
            <person name="Posewitz M.C."/>
        </authorList>
    </citation>
    <scope>NUCLEOTIDE SEQUENCE</scope>
    <source>
        <strain evidence="3">GSL018</strain>
    </source>
</reference>